<dbReference type="Proteomes" id="UP000317617">
    <property type="component" value="Unassembled WGS sequence"/>
</dbReference>
<keyword evidence="4" id="KW-1185">Reference proteome</keyword>
<reference evidence="3 4" key="1">
    <citation type="submission" date="2019-06" db="EMBL/GenBank/DDBJ databases">
        <title>Whole genome shotgun sequence of Acetobacter orleanensis NBRC 13752.</title>
        <authorList>
            <person name="Hosoyama A."/>
            <person name="Uohara A."/>
            <person name="Ohji S."/>
            <person name="Ichikawa N."/>
        </authorList>
    </citation>
    <scope>NUCLEOTIDE SEQUENCE [LARGE SCALE GENOMIC DNA]</scope>
    <source>
        <strain evidence="3 4">NBRC 13752</strain>
    </source>
</reference>
<evidence type="ECO:0000256" key="2">
    <source>
        <dbReference type="ARBA" id="ARBA00023125"/>
    </source>
</evidence>
<organism evidence="3 4">
    <name type="scientific">Acetobacter orleanensis</name>
    <dbReference type="NCBI Taxonomy" id="104099"/>
    <lineage>
        <taxon>Bacteria</taxon>
        <taxon>Pseudomonadati</taxon>
        <taxon>Pseudomonadota</taxon>
        <taxon>Alphaproteobacteria</taxon>
        <taxon>Acetobacterales</taxon>
        <taxon>Acetobacteraceae</taxon>
        <taxon>Acetobacter</taxon>
    </lineage>
</organism>
<dbReference type="EMBL" id="BJMU01000045">
    <property type="protein sequence ID" value="GEB84167.1"/>
    <property type="molecule type" value="Genomic_DNA"/>
</dbReference>
<dbReference type="AlphaFoldDB" id="A0A4Y3TSU4"/>
<dbReference type="STRING" id="104099.AD949_00415"/>
<evidence type="ECO:0000313" key="3">
    <source>
        <dbReference type="EMBL" id="GEB84167.1"/>
    </source>
</evidence>
<dbReference type="InterPro" id="IPR044946">
    <property type="entry name" value="Restrct_endonuc_typeI_TRD_sf"/>
</dbReference>
<keyword evidence="2" id="KW-0238">DNA-binding</keyword>
<evidence type="ECO:0000256" key="1">
    <source>
        <dbReference type="ARBA" id="ARBA00022747"/>
    </source>
</evidence>
<name>A0A4Y3TSU4_9PROT</name>
<comment type="caution">
    <text evidence="3">The sequence shown here is derived from an EMBL/GenBank/DDBJ whole genome shotgun (WGS) entry which is preliminary data.</text>
</comment>
<dbReference type="GO" id="GO:0003677">
    <property type="term" value="F:DNA binding"/>
    <property type="evidence" value="ECO:0007669"/>
    <property type="project" value="UniProtKB-KW"/>
</dbReference>
<keyword evidence="1" id="KW-0680">Restriction system</keyword>
<dbReference type="GO" id="GO:0009307">
    <property type="term" value="P:DNA restriction-modification system"/>
    <property type="evidence" value="ECO:0007669"/>
    <property type="project" value="UniProtKB-KW"/>
</dbReference>
<proteinExistence type="predicted"/>
<gene>
    <name evidence="3" type="ORF">AOR01nite_26440</name>
</gene>
<accession>A0A4Y3TSU4</accession>
<evidence type="ECO:0008006" key="5">
    <source>
        <dbReference type="Google" id="ProtNLM"/>
    </source>
</evidence>
<dbReference type="SUPFAM" id="SSF116734">
    <property type="entry name" value="DNA methylase specificity domain"/>
    <property type="match status" value="1"/>
</dbReference>
<evidence type="ECO:0000313" key="4">
    <source>
        <dbReference type="Proteomes" id="UP000317617"/>
    </source>
</evidence>
<dbReference type="Gene3D" id="3.90.220.20">
    <property type="entry name" value="DNA methylase specificity domains"/>
    <property type="match status" value="1"/>
</dbReference>
<protein>
    <recommendedName>
        <fullName evidence="5">Type I restriction modification DNA specificity domain-containing protein</fullName>
    </recommendedName>
</protein>
<sequence>MELVLQNANGSTFQEISKKNFRPLPIIKASLDLLKAFNTQSQGVFDKIIASEAESRTLAQLRDLLLPKLMSGEISIRDAEKMVEDVT</sequence>